<evidence type="ECO:0000256" key="7">
    <source>
        <dbReference type="SAM" id="SignalP"/>
    </source>
</evidence>
<feature type="active site" description="Proton donor" evidence="6">
    <location>
        <position position="336"/>
    </location>
</feature>
<dbReference type="GO" id="GO:0004563">
    <property type="term" value="F:beta-N-acetylhexosaminidase activity"/>
    <property type="evidence" value="ECO:0007669"/>
    <property type="project" value="UniProtKB-EC"/>
</dbReference>
<dbReference type="Gene3D" id="2.60.120.200">
    <property type="match status" value="1"/>
</dbReference>
<dbReference type="Pfam" id="PF00728">
    <property type="entry name" value="Glyco_hydro_20"/>
    <property type="match status" value="1"/>
</dbReference>
<dbReference type="InterPro" id="IPR052764">
    <property type="entry name" value="GH20_Enzymes"/>
</dbReference>
<dbReference type="InterPro" id="IPR015882">
    <property type="entry name" value="HEX_bac_N"/>
</dbReference>
<dbReference type="Pfam" id="PF02838">
    <property type="entry name" value="Glyco_hydro_20b"/>
    <property type="match status" value="1"/>
</dbReference>
<evidence type="ECO:0000256" key="3">
    <source>
        <dbReference type="ARBA" id="ARBA00012663"/>
    </source>
</evidence>
<dbReference type="SUPFAM" id="SSF49899">
    <property type="entry name" value="Concanavalin A-like lectins/glucanases"/>
    <property type="match status" value="1"/>
</dbReference>
<dbReference type="AlphaFoldDB" id="A0A5C6SIV9"/>
<evidence type="ECO:0000256" key="6">
    <source>
        <dbReference type="PIRSR" id="PIRSR625705-1"/>
    </source>
</evidence>
<evidence type="ECO:0000259" key="9">
    <source>
        <dbReference type="Pfam" id="PF02838"/>
    </source>
</evidence>
<keyword evidence="5" id="KW-0326">Glycosidase</keyword>
<dbReference type="InterPro" id="IPR029018">
    <property type="entry name" value="Hex-like_dom2"/>
</dbReference>
<dbReference type="GO" id="GO:0005975">
    <property type="term" value="P:carbohydrate metabolic process"/>
    <property type="evidence" value="ECO:0007669"/>
    <property type="project" value="InterPro"/>
</dbReference>
<dbReference type="EC" id="3.2.1.52" evidence="3"/>
<evidence type="ECO:0000259" key="8">
    <source>
        <dbReference type="Pfam" id="PF00728"/>
    </source>
</evidence>
<dbReference type="InterPro" id="IPR013320">
    <property type="entry name" value="ConA-like_dom_sf"/>
</dbReference>
<gene>
    <name evidence="10" type="ORF">FocTR4_00017183</name>
</gene>
<dbReference type="Gene3D" id="3.20.20.80">
    <property type="entry name" value="Glycosidases"/>
    <property type="match status" value="1"/>
</dbReference>
<comment type="similarity">
    <text evidence="2">Belongs to the glycosyl hydrolase 20 family.</text>
</comment>
<comment type="catalytic activity">
    <reaction evidence="1">
        <text>Hydrolysis of terminal non-reducing N-acetyl-D-hexosamine residues in N-acetyl-beta-D-hexosaminides.</text>
        <dbReference type="EC" id="3.2.1.52"/>
    </reaction>
</comment>
<dbReference type="PANTHER" id="PTHR43678">
    <property type="entry name" value="PUTATIVE (AFU_ORTHOLOGUE AFUA_2G00640)-RELATED"/>
    <property type="match status" value="1"/>
</dbReference>
<keyword evidence="4" id="KW-0378">Hydrolase</keyword>
<dbReference type="SUPFAM" id="SSF55545">
    <property type="entry name" value="beta-N-acetylhexosaminidase-like domain"/>
    <property type="match status" value="1"/>
</dbReference>
<dbReference type="CDD" id="cd06564">
    <property type="entry name" value="GH20_DspB_LnbB-like"/>
    <property type="match status" value="1"/>
</dbReference>
<feature type="domain" description="Beta-hexosaminidase bacterial type N-terminal" evidence="9">
    <location>
        <begin position="55"/>
        <end position="167"/>
    </location>
</feature>
<dbReference type="Gene3D" id="3.30.379.10">
    <property type="entry name" value="Chitobiase/beta-hexosaminidase domain 2-like"/>
    <property type="match status" value="1"/>
</dbReference>
<proteinExistence type="inferred from homology"/>
<name>A0A5C6SIV9_FUSOC</name>
<comment type="caution">
    <text evidence="10">The sequence shown here is derived from an EMBL/GenBank/DDBJ whole genome shotgun (WGS) entry which is preliminary data.</text>
</comment>
<feature type="chain" id="PRO_5022956997" description="beta-N-acetylhexosaminidase" evidence="7">
    <location>
        <begin position="21"/>
        <end position="720"/>
    </location>
</feature>
<organism evidence="10 11">
    <name type="scientific">Fusarium oxysporum f. sp. cubense</name>
    <dbReference type="NCBI Taxonomy" id="61366"/>
    <lineage>
        <taxon>Eukaryota</taxon>
        <taxon>Fungi</taxon>
        <taxon>Dikarya</taxon>
        <taxon>Ascomycota</taxon>
        <taxon>Pezizomycotina</taxon>
        <taxon>Sordariomycetes</taxon>
        <taxon>Hypocreomycetidae</taxon>
        <taxon>Hypocreales</taxon>
        <taxon>Nectriaceae</taxon>
        <taxon>Fusarium</taxon>
        <taxon>Fusarium oxysporum species complex</taxon>
    </lineage>
</organism>
<keyword evidence="7" id="KW-0732">Signal</keyword>
<sequence length="720" mass="80579">MRIQSLNTWVVAFLVTSAECAKLLTIPSVACQNNRGDRYNVERIESITVDTRFATSVDKDGQILIPPTLSQFAETFRNDVAPLVGRKLRLEYGTLPKKNSIFMTIDKNRGKYVDAAKRYTSEGYSLETSKNGIILKGASPLGAWWGTRTIFQALALNGYLPHGSMTDSPGWGSRGVMVSSLDIGRHYYPPEFLVEMCSYLSIWKQNQFHLHINDNLFINFDLYTDKQMRELYSAFRLSSTSPALAGLASPANESYTHAQFEWIQRQCAARGVTIIPEIDAPAHALAITKWKPELALSGNPSMLNISHPGTIPTLKTLWKTFLPWFHTKTVHLGADEYNTTMVSQYNKLVDELYHFVSQSNKKARIWGTFPPSKGGKYTKDVVIQHWAPYEDNAYFDFIKKGYKVLNSDFLFYISSKWHGYFGQTLNKTLIFGGNPEGGAFAPHIFDAKNATNNPPRDSPGVMGYIAAQWSDYGPSASTYLEVYYAWRDGLPALADKAWGGNLSEAEYNSILEKVIANIPGQNLDRRVKSKTDLILDYRFSDARASKSKLVRDTSGNGYDAVNHNCKIRRSEVLVSSRCYLETPLSSKGRDYTLSFWVYPESRRHGELFSGPDSALHLGYGTSPNVTLVSGNHAYSLNYSLPTNIWTHVDLSARGGSTFLKVFEKNAAKTMEFLAEVKPNGVMGSNGVMTIWRPIAIEAPLRRIGRGFVGKMRSISLRGTA</sequence>
<dbReference type="PANTHER" id="PTHR43678:SF1">
    <property type="entry name" value="BETA-N-ACETYLHEXOSAMINIDASE"/>
    <property type="match status" value="1"/>
</dbReference>
<dbReference type="InterPro" id="IPR017853">
    <property type="entry name" value="GH"/>
</dbReference>
<dbReference type="Proteomes" id="UP000321331">
    <property type="component" value="Unassembled WGS sequence"/>
</dbReference>
<protein>
    <recommendedName>
        <fullName evidence="3">beta-N-acetylhexosaminidase</fullName>
        <ecNumber evidence="3">3.2.1.52</ecNumber>
    </recommendedName>
</protein>
<dbReference type="InterPro" id="IPR025705">
    <property type="entry name" value="Beta_hexosaminidase_sua/sub"/>
</dbReference>
<evidence type="ECO:0000313" key="11">
    <source>
        <dbReference type="Proteomes" id="UP000321331"/>
    </source>
</evidence>
<evidence type="ECO:0000256" key="5">
    <source>
        <dbReference type="ARBA" id="ARBA00023295"/>
    </source>
</evidence>
<dbReference type="SUPFAM" id="SSF51445">
    <property type="entry name" value="(Trans)glycosidases"/>
    <property type="match status" value="1"/>
</dbReference>
<feature type="signal peptide" evidence="7">
    <location>
        <begin position="1"/>
        <end position="20"/>
    </location>
</feature>
<evidence type="ECO:0000256" key="1">
    <source>
        <dbReference type="ARBA" id="ARBA00001231"/>
    </source>
</evidence>
<accession>A0A5C6SIV9</accession>
<evidence type="ECO:0000256" key="2">
    <source>
        <dbReference type="ARBA" id="ARBA00006285"/>
    </source>
</evidence>
<feature type="domain" description="Glycoside hydrolase family 20 catalytic" evidence="8">
    <location>
        <begin position="174"/>
        <end position="498"/>
    </location>
</feature>
<dbReference type="EMBL" id="VMNF01000013">
    <property type="protein sequence ID" value="TXB97808.1"/>
    <property type="molecule type" value="Genomic_DNA"/>
</dbReference>
<evidence type="ECO:0000313" key="10">
    <source>
        <dbReference type="EMBL" id="TXB97808.1"/>
    </source>
</evidence>
<dbReference type="InterPro" id="IPR015883">
    <property type="entry name" value="Glyco_hydro_20_cat"/>
</dbReference>
<dbReference type="PRINTS" id="PR00738">
    <property type="entry name" value="GLHYDRLASE20"/>
</dbReference>
<reference evidence="10 11" key="1">
    <citation type="submission" date="2019-07" db="EMBL/GenBank/DDBJ databases">
        <title>The First High-Quality Draft Genome Sequence of the Causal Agent of the Current Panama Disease Epidemic.</title>
        <authorList>
            <person name="Warmington R.J."/>
            <person name="Kay W."/>
            <person name="Jeffries A."/>
            <person name="Bebber D."/>
            <person name="Moore K."/>
            <person name="Studholme D.J."/>
        </authorList>
    </citation>
    <scope>NUCLEOTIDE SEQUENCE [LARGE SCALE GENOMIC DNA]</scope>
    <source>
        <strain evidence="10 11">TR4</strain>
    </source>
</reference>
<evidence type="ECO:0000256" key="4">
    <source>
        <dbReference type="ARBA" id="ARBA00022801"/>
    </source>
</evidence>